<evidence type="ECO:0000313" key="2">
    <source>
        <dbReference type="WBParaSite" id="L893_g4986.t1"/>
    </source>
</evidence>
<dbReference type="AlphaFoldDB" id="A0A1I8AFM7"/>
<accession>A0A1I8AFM7</accession>
<reference evidence="2" key="1">
    <citation type="submission" date="2016-11" db="UniProtKB">
        <authorList>
            <consortium name="WormBaseParasite"/>
        </authorList>
    </citation>
    <scope>IDENTIFICATION</scope>
</reference>
<dbReference type="WBParaSite" id="L893_g4986.t1">
    <property type="protein sequence ID" value="L893_g4986.t1"/>
    <property type="gene ID" value="L893_g4986"/>
</dbReference>
<protein>
    <submittedName>
        <fullName evidence="2">Uncharacterized protein</fullName>
    </submittedName>
</protein>
<evidence type="ECO:0000313" key="1">
    <source>
        <dbReference type="Proteomes" id="UP000095287"/>
    </source>
</evidence>
<name>A0A1I8AFM7_9BILA</name>
<proteinExistence type="predicted"/>
<dbReference type="Proteomes" id="UP000095287">
    <property type="component" value="Unplaced"/>
</dbReference>
<sequence>MYPLAHRIWAIFKPQARGQHPLSMNAIDIQIQIPALFLAQQRDSTNAKQVTGSVFYTEKNSIAFDPCHFVADQAPSDHRST</sequence>
<keyword evidence="1" id="KW-1185">Reference proteome</keyword>
<organism evidence="1 2">
    <name type="scientific">Steinernema glaseri</name>
    <dbReference type="NCBI Taxonomy" id="37863"/>
    <lineage>
        <taxon>Eukaryota</taxon>
        <taxon>Metazoa</taxon>
        <taxon>Ecdysozoa</taxon>
        <taxon>Nematoda</taxon>
        <taxon>Chromadorea</taxon>
        <taxon>Rhabditida</taxon>
        <taxon>Tylenchina</taxon>
        <taxon>Panagrolaimomorpha</taxon>
        <taxon>Strongyloidoidea</taxon>
        <taxon>Steinernematidae</taxon>
        <taxon>Steinernema</taxon>
    </lineage>
</organism>